<dbReference type="RefSeq" id="WP_149600926.1">
    <property type="nucleotide sequence ID" value="NZ_VTUU01000007.1"/>
</dbReference>
<dbReference type="Pfam" id="PF19802">
    <property type="entry name" value="DUF6285"/>
    <property type="match status" value="1"/>
</dbReference>
<gene>
    <name evidence="2" type="ORF">FWJ25_14220</name>
</gene>
<evidence type="ECO:0000259" key="1">
    <source>
        <dbReference type="Pfam" id="PF19802"/>
    </source>
</evidence>
<keyword evidence="3" id="KW-1185">Reference proteome</keyword>
<proteinExistence type="predicted"/>
<accession>A0A5B0VD19</accession>
<evidence type="ECO:0000313" key="2">
    <source>
        <dbReference type="EMBL" id="KAA1172344.1"/>
    </source>
</evidence>
<comment type="caution">
    <text evidence="2">The sequence shown here is derived from an EMBL/GenBank/DDBJ whole genome shotgun (WGS) entry which is preliminary data.</text>
</comment>
<name>A0A5B0VD19_9GAMM</name>
<dbReference type="AlphaFoldDB" id="A0A5B0VD19"/>
<reference evidence="2 3" key="1">
    <citation type="submission" date="2019-08" db="EMBL/GenBank/DDBJ databases">
        <title>Marinobacter ZYF650 sp. nov., a marine bacterium isolated from seawater of the Mariana trench.</title>
        <authorList>
            <person name="Ahmad W."/>
        </authorList>
    </citation>
    <scope>NUCLEOTIDE SEQUENCE [LARGE SCALE GENOMIC DNA]</scope>
    <source>
        <strain evidence="2 3">ZYF650</strain>
    </source>
</reference>
<evidence type="ECO:0000313" key="3">
    <source>
        <dbReference type="Proteomes" id="UP000323161"/>
    </source>
</evidence>
<organism evidence="2 3">
    <name type="scientific">Marinobacter salinexigens</name>
    <dbReference type="NCBI Taxonomy" id="2919747"/>
    <lineage>
        <taxon>Bacteria</taxon>
        <taxon>Pseudomonadati</taxon>
        <taxon>Pseudomonadota</taxon>
        <taxon>Gammaproteobacteria</taxon>
        <taxon>Pseudomonadales</taxon>
        <taxon>Marinobacteraceae</taxon>
        <taxon>Marinobacter</taxon>
    </lineage>
</organism>
<dbReference type="InterPro" id="IPR046252">
    <property type="entry name" value="DUF6285"/>
</dbReference>
<dbReference type="Proteomes" id="UP000323161">
    <property type="component" value="Unassembled WGS sequence"/>
</dbReference>
<protein>
    <recommendedName>
        <fullName evidence="1">DUF6285 domain-containing protein</fullName>
    </recommendedName>
</protein>
<feature type="domain" description="DUF6285" evidence="1">
    <location>
        <begin position="24"/>
        <end position="115"/>
    </location>
</feature>
<sequence>MQSSPEADELLQSVSFFLRNKILPKLSGRDAYDIRVAANVLNIVERELRLRQRAETEEALRLATLPGIRQDALHAMNLQLCEGIACGDFGPHTPGLTEHLWATTLSTLAVDQPEYSSYQAALRSGANHEL</sequence>
<dbReference type="EMBL" id="VTUU01000007">
    <property type="protein sequence ID" value="KAA1172344.1"/>
    <property type="molecule type" value="Genomic_DNA"/>
</dbReference>